<dbReference type="GO" id="GO:0016413">
    <property type="term" value="F:O-acetyltransferase activity"/>
    <property type="evidence" value="ECO:0007669"/>
    <property type="project" value="InterPro"/>
</dbReference>
<name>A0A8X8W1E9_SALSN</name>
<dbReference type="EMBL" id="PNBA02000022">
    <property type="protein sequence ID" value="KAG6386301.1"/>
    <property type="molecule type" value="Genomic_DNA"/>
</dbReference>
<evidence type="ECO:0000259" key="1">
    <source>
        <dbReference type="Pfam" id="PF14416"/>
    </source>
</evidence>
<protein>
    <recommendedName>
        <fullName evidence="1">Trichome birefringence-like N-terminal domain-containing protein</fullName>
    </recommendedName>
</protein>
<proteinExistence type="predicted"/>
<reference evidence="2" key="2">
    <citation type="submission" date="2020-08" db="EMBL/GenBank/DDBJ databases">
        <title>Plant Genome Project.</title>
        <authorList>
            <person name="Zhang R.-G."/>
        </authorList>
    </citation>
    <scope>NUCLEOTIDE SEQUENCE</scope>
    <source>
        <strain evidence="2">Huo1</strain>
        <tissue evidence="2">Leaf</tissue>
    </source>
</reference>
<dbReference type="AlphaFoldDB" id="A0A8X8W1E9"/>
<dbReference type="Pfam" id="PF14416">
    <property type="entry name" value="PMR5N"/>
    <property type="match status" value="1"/>
</dbReference>
<dbReference type="GO" id="GO:0005794">
    <property type="term" value="C:Golgi apparatus"/>
    <property type="evidence" value="ECO:0007669"/>
    <property type="project" value="TreeGrafter"/>
</dbReference>
<dbReference type="InterPro" id="IPR025846">
    <property type="entry name" value="TBL_N"/>
</dbReference>
<keyword evidence="3" id="KW-1185">Reference proteome</keyword>
<accession>A0A8X8W1E9</accession>
<organism evidence="2">
    <name type="scientific">Salvia splendens</name>
    <name type="common">Scarlet sage</name>
    <dbReference type="NCBI Taxonomy" id="180675"/>
    <lineage>
        <taxon>Eukaryota</taxon>
        <taxon>Viridiplantae</taxon>
        <taxon>Streptophyta</taxon>
        <taxon>Embryophyta</taxon>
        <taxon>Tracheophyta</taxon>
        <taxon>Spermatophyta</taxon>
        <taxon>Magnoliopsida</taxon>
        <taxon>eudicotyledons</taxon>
        <taxon>Gunneridae</taxon>
        <taxon>Pentapetalae</taxon>
        <taxon>asterids</taxon>
        <taxon>lamiids</taxon>
        <taxon>Lamiales</taxon>
        <taxon>Lamiaceae</taxon>
        <taxon>Nepetoideae</taxon>
        <taxon>Mentheae</taxon>
        <taxon>Salviinae</taxon>
        <taxon>Salvia</taxon>
        <taxon>Salvia subgen. Calosphace</taxon>
        <taxon>core Calosphace</taxon>
    </lineage>
</organism>
<evidence type="ECO:0000313" key="2">
    <source>
        <dbReference type="EMBL" id="KAG6386301.1"/>
    </source>
</evidence>
<dbReference type="InterPro" id="IPR029962">
    <property type="entry name" value="TBL"/>
</dbReference>
<evidence type="ECO:0000313" key="3">
    <source>
        <dbReference type="Proteomes" id="UP000298416"/>
    </source>
</evidence>
<dbReference type="Proteomes" id="UP000298416">
    <property type="component" value="Unassembled WGS sequence"/>
</dbReference>
<reference evidence="2" key="1">
    <citation type="submission" date="2018-01" db="EMBL/GenBank/DDBJ databases">
        <authorList>
            <person name="Mao J.F."/>
        </authorList>
    </citation>
    <scope>NUCLEOTIDE SEQUENCE</scope>
    <source>
        <strain evidence="2">Huo1</strain>
        <tissue evidence="2">Leaf</tissue>
    </source>
</reference>
<dbReference type="PANTHER" id="PTHR32285">
    <property type="entry name" value="PROTEIN TRICHOME BIREFRINGENCE-LIKE 9-RELATED"/>
    <property type="match status" value="1"/>
</dbReference>
<sequence>MKEHRARISNFNNAKKYSRIGWPWLIAHGYRILGIAEKDANLRKGKNGASIHTLFPLPSLPPLPSLRRRATPPPGALAGAANCNIFRGKWVYDASYPLYDFSSCPFIDDQFSCLKYRRPDRNYLKYRWQPFSCNLARCDLTAKRNYHLYGDIVSFDITYSTNSVLFFILGKYIEQLVNYNMLTVKCIEHVLYDIGDKLRNVAICFGFGFGKGHAGVAEVDVEVGDAAADKGVVYGEDLR</sequence>
<gene>
    <name evidence="2" type="ORF">SASPL_155196</name>
</gene>
<comment type="caution">
    <text evidence="2">The sequence shown here is derived from an EMBL/GenBank/DDBJ whole genome shotgun (WGS) entry which is preliminary data.</text>
</comment>
<dbReference type="PANTHER" id="PTHR32285:SF71">
    <property type="entry name" value="PROTEIN TRICHOME BIREFRINGENCE-LIKE 39"/>
    <property type="match status" value="1"/>
</dbReference>
<feature type="domain" description="Trichome birefringence-like N-terminal" evidence="1">
    <location>
        <begin position="82"/>
        <end position="134"/>
    </location>
</feature>